<dbReference type="SMART" id="SM00853">
    <property type="entry name" value="MutL_C"/>
    <property type="match status" value="1"/>
</dbReference>
<dbReference type="InterPro" id="IPR042120">
    <property type="entry name" value="MutL_C_dimsub"/>
</dbReference>
<dbReference type="GO" id="GO:0006298">
    <property type="term" value="P:mismatch repair"/>
    <property type="evidence" value="ECO:0007669"/>
    <property type="project" value="InterPro"/>
</dbReference>
<dbReference type="Pfam" id="PF08676">
    <property type="entry name" value="MutL_C"/>
    <property type="match status" value="1"/>
</dbReference>
<dbReference type="EMBL" id="JAHCVI010000001">
    <property type="protein sequence ID" value="KAG7294454.1"/>
    <property type="molecule type" value="Genomic_DNA"/>
</dbReference>
<organism evidence="2 3">
    <name type="scientific">Staphylotrichum longicolle</name>
    <dbReference type="NCBI Taxonomy" id="669026"/>
    <lineage>
        <taxon>Eukaryota</taxon>
        <taxon>Fungi</taxon>
        <taxon>Dikarya</taxon>
        <taxon>Ascomycota</taxon>
        <taxon>Pezizomycotina</taxon>
        <taxon>Sordariomycetes</taxon>
        <taxon>Sordariomycetidae</taxon>
        <taxon>Sordariales</taxon>
        <taxon>Chaetomiaceae</taxon>
        <taxon>Staphylotrichum</taxon>
    </lineage>
</organism>
<reference evidence="2" key="1">
    <citation type="submission" date="2023-02" db="EMBL/GenBank/DDBJ databases">
        <authorList>
            <person name="Palmer J.M."/>
        </authorList>
    </citation>
    <scope>NUCLEOTIDE SEQUENCE</scope>
    <source>
        <strain evidence="2">FW57</strain>
    </source>
</reference>
<evidence type="ECO:0000313" key="3">
    <source>
        <dbReference type="Proteomes" id="UP001197093"/>
    </source>
</evidence>
<dbReference type="InterPro" id="IPR038973">
    <property type="entry name" value="MutL/Mlh/Pms-like"/>
</dbReference>
<dbReference type="Proteomes" id="UP001197093">
    <property type="component" value="Unassembled WGS sequence"/>
</dbReference>
<dbReference type="PANTHER" id="PTHR10073">
    <property type="entry name" value="DNA MISMATCH REPAIR PROTEIN MLH, PMS, MUTL"/>
    <property type="match status" value="1"/>
</dbReference>
<dbReference type="GO" id="GO:0005524">
    <property type="term" value="F:ATP binding"/>
    <property type="evidence" value="ECO:0007669"/>
    <property type="project" value="InterPro"/>
</dbReference>
<gene>
    <name evidence="2" type="ORF">NEMBOFW57_004527</name>
</gene>
<keyword evidence="3" id="KW-1185">Reference proteome</keyword>
<feature type="domain" description="MutL C-terminal dimerisation" evidence="1">
    <location>
        <begin position="19"/>
        <end position="162"/>
    </location>
</feature>
<dbReference type="GO" id="GO:0140664">
    <property type="term" value="F:ATP-dependent DNA damage sensor activity"/>
    <property type="evidence" value="ECO:0007669"/>
    <property type="project" value="InterPro"/>
</dbReference>
<protein>
    <recommendedName>
        <fullName evidence="1">MutL C-terminal dimerisation domain-containing protein</fullName>
    </recommendedName>
</protein>
<dbReference type="Gene3D" id="3.30.1540.20">
    <property type="entry name" value="MutL, C-terminal domain, dimerisation subdomain"/>
    <property type="match status" value="1"/>
</dbReference>
<comment type="caution">
    <text evidence="2">The sequence shown here is derived from an EMBL/GenBank/DDBJ whole genome shotgun (WGS) entry which is preliminary data.</text>
</comment>
<dbReference type="AlphaFoldDB" id="A0AAD4I0J7"/>
<dbReference type="GO" id="GO:0016887">
    <property type="term" value="F:ATP hydrolysis activity"/>
    <property type="evidence" value="ECO:0007669"/>
    <property type="project" value="InterPro"/>
</dbReference>
<dbReference type="InterPro" id="IPR037198">
    <property type="entry name" value="MutL_C_sf"/>
</dbReference>
<dbReference type="SUPFAM" id="SSF118116">
    <property type="entry name" value="DNA mismatch repair protein MutL"/>
    <property type="match status" value="1"/>
</dbReference>
<dbReference type="InterPro" id="IPR014790">
    <property type="entry name" value="MutL_C"/>
</dbReference>
<name>A0AAD4I0J7_9PEZI</name>
<accession>A0AAD4I0J7</accession>
<evidence type="ECO:0000259" key="1">
    <source>
        <dbReference type="SMART" id="SM00853"/>
    </source>
</evidence>
<dbReference type="PANTHER" id="PTHR10073:SF47">
    <property type="entry name" value="DNA MISMATCH REPAIR PROTEIN MLH3"/>
    <property type="match status" value="1"/>
</dbReference>
<evidence type="ECO:0000313" key="2">
    <source>
        <dbReference type="EMBL" id="KAG7294454.1"/>
    </source>
</evidence>
<sequence>MLSTLEGRIPKTALQKAHVLAQVDRKFILVQLVTEPPASSSRGFESDDLLVLIDQHAADERCKVEDLFKSYFTADPTGTGQLLAHTQTLDKPLHFDLASQDGELLVRFKSHFAHWGILYGIQQEKDKLRKGVTVDVHTYWNGAASNRGFSWTCSGKRFGSFTPKEVSECWVYRA</sequence>
<proteinExistence type="predicted"/>
<dbReference type="GO" id="GO:0032300">
    <property type="term" value="C:mismatch repair complex"/>
    <property type="evidence" value="ECO:0007669"/>
    <property type="project" value="InterPro"/>
</dbReference>